<evidence type="ECO:0008006" key="4">
    <source>
        <dbReference type="Google" id="ProtNLM"/>
    </source>
</evidence>
<reference evidence="2 3" key="1">
    <citation type="submission" date="2024-07" db="EMBL/GenBank/DDBJ databases">
        <title>Section-level genome sequencing and comparative genomics of Aspergillus sections Usti and Cavernicolus.</title>
        <authorList>
            <consortium name="Lawrence Berkeley National Laboratory"/>
            <person name="Nybo J.L."/>
            <person name="Vesth T.C."/>
            <person name="Theobald S."/>
            <person name="Frisvad J.C."/>
            <person name="Larsen T.O."/>
            <person name="Kjaerboelling I."/>
            <person name="Rothschild-Mancinelli K."/>
            <person name="Lyhne E.K."/>
            <person name="Kogle M.E."/>
            <person name="Barry K."/>
            <person name="Clum A."/>
            <person name="Na H."/>
            <person name="Ledsgaard L."/>
            <person name="Lin J."/>
            <person name="Lipzen A."/>
            <person name="Kuo A."/>
            <person name="Riley R."/>
            <person name="Mondo S."/>
            <person name="Labutti K."/>
            <person name="Haridas S."/>
            <person name="Pangalinan J."/>
            <person name="Salamov A.A."/>
            <person name="Simmons B.A."/>
            <person name="Magnuson J.K."/>
            <person name="Chen J."/>
            <person name="Drula E."/>
            <person name="Henrissat B."/>
            <person name="Wiebenga A."/>
            <person name="Lubbers R.J."/>
            <person name="Gomes A.C."/>
            <person name="Macurrencykelacurrency M.R."/>
            <person name="Stajich J."/>
            <person name="Grigoriev I.V."/>
            <person name="Mortensen U.H."/>
            <person name="De Vries R.P."/>
            <person name="Baker S.E."/>
            <person name="Andersen M.R."/>
        </authorList>
    </citation>
    <scope>NUCLEOTIDE SEQUENCE [LARGE SCALE GENOMIC DNA]</scope>
    <source>
        <strain evidence="2 3">CBS 449.75</strain>
    </source>
</reference>
<name>A0ABR4M2T2_9EURO</name>
<dbReference type="EMBL" id="JBFXLQ010000006">
    <property type="protein sequence ID" value="KAL2870208.1"/>
    <property type="molecule type" value="Genomic_DNA"/>
</dbReference>
<feature type="region of interest" description="Disordered" evidence="1">
    <location>
        <begin position="84"/>
        <end position="105"/>
    </location>
</feature>
<dbReference type="RefSeq" id="XP_070889187.1">
    <property type="nucleotide sequence ID" value="XM_071032301.1"/>
</dbReference>
<gene>
    <name evidence="2" type="ORF">BJX67DRAFT_378199</name>
</gene>
<organism evidence="2 3">
    <name type="scientific">Aspergillus lucknowensis</name>
    <dbReference type="NCBI Taxonomy" id="176173"/>
    <lineage>
        <taxon>Eukaryota</taxon>
        <taxon>Fungi</taxon>
        <taxon>Dikarya</taxon>
        <taxon>Ascomycota</taxon>
        <taxon>Pezizomycotina</taxon>
        <taxon>Eurotiomycetes</taxon>
        <taxon>Eurotiomycetidae</taxon>
        <taxon>Eurotiales</taxon>
        <taxon>Aspergillaceae</taxon>
        <taxon>Aspergillus</taxon>
        <taxon>Aspergillus subgen. Nidulantes</taxon>
    </lineage>
</organism>
<accession>A0ABR4M2T2</accession>
<sequence length="105" mass="11314">MDRIQCKIVVGIDYGTNKTCQCSTTLVVSRNDGADGLMAPAIACWVLRRGTQTKAGEYGRNNIILKHTDGDSLTKGVKILQDTRDRPAPETIDEGESTLGFALSA</sequence>
<keyword evidence="3" id="KW-1185">Reference proteome</keyword>
<dbReference type="Proteomes" id="UP001610432">
    <property type="component" value="Unassembled WGS sequence"/>
</dbReference>
<evidence type="ECO:0000313" key="3">
    <source>
        <dbReference type="Proteomes" id="UP001610432"/>
    </source>
</evidence>
<comment type="caution">
    <text evidence="2">The sequence shown here is derived from an EMBL/GenBank/DDBJ whole genome shotgun (WGS) entry which is preliminary data.</text>
</comment>
<evidence type="ECO:0000313" key="2">
    <source>
        <dbReference type="EMBL" id="KAL2870208.1"/>
    </source>
</evidence>
<dbReference type="GeneID" id="98147373"/>
<protein>
    <recommendedName>
        <fullName evidence="4">Actin-like ATPase domain-containing protein</fullName>
    </recommendedName>
</protein>
<evidence type="ECO:0000256" key="1">
    <source>
        <dbReference type="SAM" id="MobiDB-lite"/>
    </source>
</evidence>
<proteinExistence type="predicted"/>